<feature type="compositionally biased region" description="Low complexity" evidence="3">
    <location>
        <begin position="444"/>
        <end position="455"/>
    </location>
</feature>
<dbReference type="InterPro" id="IPR013762">
    <property type="entry name" value="Integrase-like_cat_sf"/>
</dbReference>
<dbReference type="Pfam" id="PF00589">
    <property type="entry name" value="Phage_integrase"/>
    <property type="match status" value="1"/>
</dbReference>
<dbReference type="InterPro" id="IPR011010">
    <property type="entry name" value="DNA_brk_join_enz"/>
</dbReference>
<evidence type="ECO:0000256" key="3">
    <source>
        <dbReference type="SAM" id="MobiDB-lite"/>
    </source>
</evidence>
<evidence type="ECO:0000313" key="6">
    <source>
        <dbReference type="Proteomes" id="UP001055102"/>
    </source>
</evidence>
<dbReference type="SUPFAM" id="SSF56349">
    <property type="entry name" value="DNA breaking-rejoining enzymes"/>
    <property type="match status" value="1"/>
</dbReference>
<reference evidence="5" key="1">
    <citation type="journal article" date="2021" name="Front. Microbiol.">
        <title>Comprehensive Comparative Genomics and Phenotyping of Methylobacterium Species.</title>
        <authorList>
            <person name="Alessa O."/>
            <person name="Ogura Y."/>
            <person name="Fujitani Y."/>
            <person name="Takami H."/>
            <person name="Hayashi T."/>
            <person name="Sahin N."/>
            <person name="Tani A."/>
        </authorList>
    </citation>
    <scope>NUCLEOTIDE SEQUENCE</scope>
    <source>
        <strain evidence="5">LMG 23639</strain>
    </source>
</reference>
<dbReference type="EMBL" id="BPQR01000010">
    <property type="protein sequence ID" value="GJE05282.1"/>
    <property type="molecule type" value="Genomic_DNA"/>
</dbReference>
<dbReference type="InterPro" id="IPR002104">
    <property type="entry name" value="Integrase_catalytic"/>
</dbReference>
<accession>A0ABQ4SPZ9</accession>
<dbReference type="Gene3D" id="1.10.443.10">
    <property type="entry name" value="Intergrase catalytic core"/>
    <property type="match status" value="1"/>
</dbReference>
<dbReference type="InterPro" id="IPR050090">
    <property type="entry name" value="Tyrosine_recombinase_XerCD"/>
</dbReference>
<dbReference type="PANTHER" id="PTHR30349:SF64">
    <property type="entry name" value="PROPHAGE INTEGRASE INTD-RELATED"/>
    <property type="match status" value="1"/>
</dbReference>
<name>A0ABQ4SPZ9_9HYPH</name>
<comment type="caution">
    <text evidence="5">The sequence shown here is derived from an EMBL/GenBank/DDBJ whole genome shotgun (WGS) entry which is preliminary data.</text>
</comment>
<evidence type="ECO:0000259" key="4">
    <source>
        <dbReference type="PROSITE" id="PS51898"/>
    </source>
</evidence>
<proteinExistence type="predicted"/>
<sequence length="603" mass="67846">MVDAQKAKAAKKRKRAERPPGEEIQRGKYVYLDPRKSPFWQMEFDLYGTTHRKTTECRDRRKAERFAREYRDARIDEHVRIYGKRGVPDRVRDGRLDEAIDVFWAREAHKDAGAGDTKTRFMTLVEILRAETRLSEIDDERVWRLIRTLEERGLSDDRVDTHVKTLRRLMNDAVAVRKFHLPDMPNWPTLTLADVARTRELSLDEVDAAFDAWRADTTPAARFLHESGLRLTNAVELRWAQVDLELMMVTVKVKAPKSRRRKRRQLDERRIVQELPITPAMHEILLGEIGKHPTSVFTFRCQRTMRGRCGTLFVKGRFYPLKVPAFRKHWAATRDGVGLVDARPHDFRRTRGSLVLRATGDITKAQKVLHHSRVGTTAHHYARVAPAETLAAMVQASAFEAAQRARRPRRPVPEAGALQAPVVGNPEELPDSPSAKGVTHWHATETSSPSATPSLSWASPNDNLCGAKVLTTTNCEETGFRSSDPATALVLADCQFQANGPKPTVHEANSRTFPGLPGALGDVDAGALEAGSVVIHQGVRGRFREVRRKVACRLDEAFEPTPMERLRKAGHTFWAFEPEDGSVSDQVVVVGERHQVAVRGGAG</sequence>
<dbReference type="PROSITE" id="PS51898">
    <property type="entry name" value="TYR_RECOMBINASE"/>
    <property type="match status" value="1"/>
</dbReference>
<evidence type="ECO:0000256" key="2">
    <source>
        <dbReference type="ARBA" id="ARBA00023172"/>
    </source>
</evidence>
<feature type="region of interest" description="Disordered" evidence="3">
    <location>
        <begin position="1"/>
        <end position="22"/>
    </location>
</feature>
<keyword evidence="1" id="KW-0229">DNA integration</keyword>
<dbReference type="Proteomes" id="UP001055102">
    <property type="component" value="Unassembled WGS sequence"/>
</dbReference>
<dbReference type="RefSeq" id="WP_238273973.1">
    <property type="nucleotide sequence ID" value="NZ_BPQR01000010.1"/>
</dbReference>
<dbReference type="PANTHER" id="PTHR30349">
    <property type="entry name" value="PHAGE INTEGRASE-RELATED"/>
    <property type="match status" value="1"/>
</dbReference>
<feature type="region of interest" description="Disordered" evidence="3">
    <location>
        <begin position="404"/>
        <end position="455"/>
    </location>
</feature>
<feature type="domain" description="Tyr recombinase" evidence="4">
    <location>
        <begin position="196"/>
        <end position="395"/>
    </location>
</feature>
<keyword evidence="2" id="KW-0233">DNA recombination</keyword>
<keyword evidence="6" id="KW-1185">Reference proteome</keyword>
<gene>
    <name evidence="5" type="ORF">AOPFMNJM_0580</name>
</gene>
<protein>
    <recommendedName>
        <fullName evidence="4">Tyr recombinase domain-containing protein</fullName>
    </recommendedName>
</protein>
<evidence type="ECO:0000256" key="1">
    <source>
        <dbReference type="ARBA" id="ARBA00022908"/>
    </source>
</evidence>
<organism evidence="5 6">
    <name type="scientific">Methylobacterium jeotgali</name>
    <dbReference type="NCBI Taxonomy" id="381630"/>
    <lineage>
        <taxon>Bacteria</taxon>
        <taxon>Pseudomonadati</taxon>
        <taxon>Pseudomonadota</taxon>
        <taxon>Alphaproteobacteria</taxon>
        <taxon>Hyphomicrobiales</taxon>
        <taxon>Methylobacteriaceae</taxon>
        <taxon>Methylobacterium</taxon>
    </lineage>
</organism>
<reference evidence="5" key="2">
    <citation type="submission" date="2021-08" db="EMBL/GenBank/DDBJ databases">
        <authorList>
            <person name="Tani A."/>
            <person name="Ola A."/>
            <person name="Ogura Y."/>
            <person name="Katsura K."/>
            <person name="Hayashi T."/>
        </authorList>
    </citation>
    <scope>NUCLEOTIDE SEQUENCE</scope>
    <source>
        <strain evidence="5">LMG 23639</strain>
    </source>
</reference>
<evidence type="ECO:0000313" key="5">
    <source>
        <dbReference type="EMBL" id="GJE05282.1"/>
    </source>
</evidence>